<evidence type="ECO:0000256" key="2">
    <source>
        <dbReference type="ARBA" id="ARBA00007866"/>
    </source>
</evidence>
<feature type="domain" description="Cytochrome oxidase subunit II copper A binding" evidence="20">
    <location>
        <begin position="116"/>
        <end position="253"/>
    </location>
</feature>
<dbReference type="PROSITE" id="PS51007">
    <property type="entry name" value="CYTC"/>
    <property type="match status" value="1"/>
</dbReference>
<dbReference type="GO" id="GO:0016491">
    <property type="term" value="F:oxidoreductase activity"/>
    <property type="evidence" value="ECO:0007669"/>
    <property type="project" value="UniProtKB-KW"/>
</dbReference>
<dbReference type="InterPro" id="IPR008972">
    <property type="entry name" value="Cupredoxin"/>
</dbReference>
<dbReference type="InterPro" id="IPR009056">
    <property type="entry name" value="Cyt_c-like_dom"/>
</dbReference>
<dbReference type="EMBL" id="VBUI01000002">
    <property type="protein sequence ID" value="TLF53275.1"/>
    <property type="molecule type" value="Genomic_DNA"/>
</dbReference>
<dbReference type="Gene3D" id="1.10.287.90">
    <property type="match status" value="1"/>
</dbReference>
<keyword evidence="13 19" id="KW-0472">Membrane</keyword>
<keyword evidence="24" id="KW-1185">Reference proteome</keyword>
<keyword evidence="6 17" id="KW-0812">Transmembrane</keyword>
<dbReference type="PRINTS" id="PR01166">
    <property type="entry name" value="CYCOXIDASEII"/>
</dbReference>
<reference evidence="23 24" key="1">
    <citation type="journal article" date="2007" name="Int. J. Syst. Evol. Microbiol.">
        <title>Halomonas saccharevitans sp. nov., Halomonas arcis sp. nov. and Halomonas subterranea sp. nov., halophilic bacteria isolated from hypersaline environments of China.</title>
        <authorList>
            <person name="Xu X.W."/>
            <person name="Wu Y.H."/>
            <person name="Zhou Z."/>
            <person name="Wang C.S."/>
            <person name="Zhou Y.G."/>
            <person name="Zhang H.B."/>
            <person name="Wang Y."/>
            <person name="Wu M."/>
        </authorList>
    </citation>
    <scope>NUCLEOTIDE SEQUENCE [LARGE SCALE GENOMIC DNA]</scope>
    <source>
        <strain evidence="23 24">TBZ3</strain>
    </source>
</reference>
<dbReference type="PROSITE" id="PS50857">
    <property type="entry name" value="COX2_CUA"/>
    <property type="match status" value="1"/>
</dbReference>
<dbReference type="NCBIfam" id="TIGR02866">
    <property type="entry name" value="CoxB"/>
    <property type="match status" value="1"/>
</dbReference>
<dbReference type="InterPro" id="IPR045187">
    <property type="entry name" value="CcO_II"/>
</dbReference>
<dbReference type="InterPro" id="IPR036909">
    <property type="entry name" value="Cyt_c-like_dom_sf"/>
</dbReference>
<evidence type="ECO:0000256" key="18">
    <source>
        <dbReference type="RuleBase" id="RU004024"/>
    </source>
</evidence>
<dbReference type="Pfam" id="PF13442">
    <property type="entry name" value="Cytochrome_CBB3"/>
    <property type="match status" value="1"/>
</dbReference>
<feature type="transmembrane region" description="Helical" evidence="19">
    <location>
        <begin position="39"/>
        <end position="66"/>
    </location>
</feature>
<dbReference type="EC" id="7.1.1.9" evidence="18"/>
<dbReference type="SUPFAM" id="SSF46626">
    <property type="entry name" value="Cytochrome c"/>
    <property type="match status" value="1"/>
</dbReference>
<feature type="transmembrane region" description="Helical" evidence="19">
    <location>
        <begin position="87"/>
        <end position="106"/>
    </location>
</feature>
<evidence type="ECO:0000256" key="6">
    <source>
        <dbReference type="ARBA" id="ARBA00022692"/>
    </source>
</evidence>
<dbReference type="Proteomes" id="UP000306973">
    <property type="component" value="Unassembled WGS sequence"/>
</dbReference>
<evidence type="ECO:0000256" key="17">
    <source>
        <dbReference type="RuleBase" id="RU000456"/>
    </source>
</evidence>
<dbReference type="OrthoDB" id="9781261at2"/>
<comment type="cofactor">
    <cofactor evidence="18">
        <name>Cu cation</name>
        <dbReference type="ChEBI" id="CHEBI:23378"/>
    </cofactor>
    <text evidence="18">Binds a copper A center.</text>
</comment>
<evidence type="ECO:0000256" key="13">
    <source>
        <dbReference type="ARBA" id="ARBA00023136"/>
    </source>
</evidence>
<dbReference type="RefSeq" id="WP_138178880.1">
    <property type="nucleotide sequence ID" value="NZ_VBUI01000002.1"/>
</dbReference>
<dbReference type="SUPFAM" id="SSF81464">
    <property type="entry name" value="Cytochrome c oxidase subunit II-like, transmembrane region"/>
    <property type="match status" value="1"/>
</dbReference>
<comment type="subcellular location">
    <subcellularLocation>
        <location evidence="17">Cell membrane</location>
        <topology evidence="17">Multi-pass membrane protein</topology>
    </subcellularLocation>
    <subcellularLocation>
        <location evidence="1">Membrane</location>
        <topology evidence="1">Multi-pass membrane protein</topology>
    </subcellularLocation>
</comment>
<feature type="domain" description="Cytochrome c" evidence="22">
    <location>
        <begin position="273"/>
        <end position="353"/>
    </location>
</feature>
<evidence type="ECO:0000256" key="7">
    <source>
        <dbReference type="ARBA" id="ARBA00022723"/>
    </source>
</evidence>
<keyword evidence="8" id="KW-1278">Translocase</keyword>
<evidence type="ECO:0000313" key="23">
    <source>
        <dbReference type="EMBL" id="TLF53275.1"/>
    </source>
</evidence>
<keyword evidence="11 16" id="KW-0408">Iron</keyword>
<dbReference type="GO" id="GO:0042773">
    <property type="term" value="P:ATP synthesis coupled electron transport"/>
    <property type="evidence" value="ECO:0007669"/>
    <property type="project" value="TreeGrafter"/>
</dbReference>
<dbReference type="Gene3D" id="1.10.760.10">
    <property type="entry name" value="Cytochrome c-like domain"/>
    <property type="match status" value="1"/>
</dbReference>
<dbReference type="PANTHER" id="PTHR22888:SF9">
    <property type="entry name" value="CYTOCHROME C OXIDASE SUBUNIT 2"/>
    <property type="match status" value="1"/>
</dbReference>
<evidence type="ECO:0000259" key="20">
    <source>
        <dbReference type="PROSITE" id="PS50857"/>
    </source>
</evidence>
<sequence>MRRLLVWMAGGLTLAALNPMALANGWNMPEGVTALSRDIYSLHMIIFWICVVIGVIVFGAMFYSLFRYRHSRGAKAATFHEHTSVEVIWTAIPLLILVAMAVPATATLKTMYDASEADLDVMVTGQQWRWRYDYLGEDVAFTSNLGTPREQISGTSEKGENYLLEVDEPLVLPVGQKVRLLLTSDDVIHSWWVPDLAVKQDAVPGFVNENWVRIDEPGIYRGQCAELCGRDHGFMPVVVEAVEPERFEEWMAQRKEAAQQEAMSADREWGLDELMARGEQTYGAVCAACHQPDGSGSPPAFPALAGNQALLEEPDRHISTVIDGVAGSAMPAFRNTLSPVEIAAVVTYERNAWGNDAGDSVQPSEIAERLAAQGE</sequence>
<keyword evidence="12 18" id="KW-0186">Copper</keyword>
<dbReference type="SUPFAM" id="SSF49503">
    <property type="entry name" value="Cupredoxins"/>
    <property type="match status" value="1"/>
</dbReference>
<evidence type="ECO:0000313" key="24">
    <source>
        <dbReference type="Proteomes" id="UP000306973"/>
    </source>
</evidence>
<evidence type="ECO:0000256" key="16">
    <source>
        <dbReference type="PROSITE-ProRule" id="PRU00433"/>
    </source>
</evidence>
<evidence type="ECO:0000256" key="19">
    <source>
        <dbReference type="SAM" id="Phobius"/>
    </source>
</evidence>
<evidence type="ECO:0000256" key="12">
    <source>
        <dbReference type="ARBA" id="ARBA00023008"/>
    </source>
</evidence>
<evidence type="ECO:0000256" key="10">
    <source>
        <dbReference type="ARBA" id="ARBA00022989"/>
    </source>
</evidence>
<evidence type="ECO:0000256" key="1">
    <source>
        <dbReference type="ARBA" id="ARBA00004141"/>
    </source>
</evidence>
<evidence type="ECO:0000256" key="15">
    <source>
        <dbReference type="ARBA" id="ARBA00047816"/>
    </source>
</evidence>
<proteinExistence type="inferred from homology"/>
<dbReference type="InterPro" id="IPR036257">
    <property type="entry name" value="Cyt_c_oxidase_su2_TM_sf"/>
</dbReference>
<comment type="function">
    <text evidence="14 18">Subunits I and II form the functional core of the enzyme complex. Electrons originating in cytochrome c are transferred via heme a and Cu(A) to the binuclear center formed by heme a3 and Cu(B).</text>
</comment>
<protein>
    <recommendedName>
        <fullName evidence="18">Cytochrome c oxidase subunit 2</fullName>
        <ecNumber evidence="18">7.1.1.9</ecNumber>
    </recommendedName>
</protein>
<organism evidence="23 24">
    <name type="scientific">Halomonas urmiana</name>
    <dbReference type="NCBI Taxonomy" id="490901"/>
    <lineage>
        <taxon>Bacteria</taxon>
        <taxon>Pseudomonadati</taxon>
        <taxon>Pseudomonadota</taxon>
        <taxon>Gammaproteobacteria</taxon>
        <taxon>Oceanospirillales</taxon>
        <taxon>Halomonadaceae</taxon>
        <taxon>Halomonas</taxon>
    </lineage>
</organism>
<dbReference type="GO" id="GO:0020037">
    <property type="term" value="F:heme binding"/>
    <property type="evidence" value="ECO:0007669"/>
    <property type="project" value="InterPro"/>
</dbReference>
<dbReference type="Pfam" id="PF02790">
    <property type="entry name" value="COX2_TM"/>
    <property type="match status" value="1"/>
</dbReference>
<dbReference type="GO" id="GO:0005507">
    <property type="term" value="F:copper ion binding"/>
    <property type="evidence" value="ECO:0007669"/>
    <property type="project" value="InterPro"/>
</dbReference>
<dbReference type="InterPro" id="IPR011759">
    <property type="entry name" value="Cyt_c_oxidase_su2_TM_dom"/>
</dbReference>
<dbReference type="PROSITE" id="PS50999">
    <property type="entry name" value="COX2_TM"/>
    <property type="match status" value="1"/>
</dbReference>
<evidence type="ECO:0000259" key="21">
    <source>
        <dbReference type="PROSITE" id="PS50999"/>
    </source>
</evidence>
<keyword evidence="9 17" id="KW-0249">Electron transport</keyword>
<evidence type="ECO:0000256" key="8">
    <source>
        <dbReference type="ARBA" id="ARBA00022967"/>
    </source>
</evidence>
<dbReference type="InterPro" id="IPR002429">
    <property type="entry name" value="CcO_II-like_C"/>
</dbReference>
<comment type="catalytic activity">
    <reaction evidence="15 18">
        <text>4 Fe(II)-[cytochrome c] + O2 + 8 H(+)(in) = 4 Fe(III)-[cytochrome c] + 2 H2O + 4 H(+)(out)</text>
        <dbReference type="Rhea" id="RHEA:11436"/>
        <dbReference type="Rhea" id="RHEA-COMP:10350"/>
        <dbReference type="Rhea" id="RHEA-COMP:14399"/>
        <dbReference type="ChEBI" id="CHEBI:15377"/>
        <dbReference type="ChEBI" id="CHEBI:15378"/>
        <dbReference type="ChEBI" id="CHEBI:15379"/>
        <dbReference type="ChEBI" id="CHEBI:29033"/>
        <dbReference type="ChEBI" id="CHEBI:29034"/>
        <dbReference type="EC" id="7.1.1.9"/>
    </reaction>
</comment>
<dbReference type="InterPro" id="IPR001505">
    <property type="entry name" value="Copper_CuA"/>
</dbReference>
<dbReference type="GO" id="GO:0004129">
    <property type="term" value="F:cytochrome-c oxidase activity"/>
    <property type="evidence" value="ECO:0007669"/>
    <property type="project" value="UniProtKB-EC"/>
</dbReference>
<comment type="similarity">
    <text evidence="2 17">Belongs to the cytochrome c oxidase subunit 2 family.</text>
</comment>
<gene>
    <name evidence="23" type="primary">coxB</name>
    <name evidence="23" type="ORF">FEI13_01370</name>
</gene>
<name>A0A5R8MLZ8_9GAMM</name>
<dbReference type="InterPro" id="IPR014222">
    <property type="entry name" value="Cyt_c_oxidase_su2"/>
</dbReference>
<keyword evidence="5 17" id="KW-0679">Respiratory chain</keyword>
<comment type="caution">
    <text evidence="23">The sequence shown here is derived from an EMBL/GenBank/DDBJ whole genome shotgun (WGS) entry which is preliminary data.</text>
</comment>
<dbReference type="GO" id="GO:0005886">
    <property type="term" value="C:plasma membrane"/>
    <property type="evidence" value="ECO:0007669"/>
    <property type="project" value="UniProtKB-SubCell"/>
</dbReference>
<dbReference type="AlphaFoldDB" id="A0A5R8MLZ8"/>
<dbReference type="PROSITE" id="PS00078">
    <property type="entry name" value="COX2"/>
    <property type="match status" value="1"/>
</dbReference>
<dbReference type="Gene3D" id="2.60.40.420">
    <property type="entry name" value="Cupredoxins - blue copper proteins"/>
    <property type="match status" value="1"/>
</dbReference>
<keyword evidence="4 16" id="KW-0349">Heme</keyword>
<dbReference type="PANTHER" id="PTHR22888">
    <property type="entry name" value="CYTOCHROME C OXIDASE, SUBUNIT II"/>
    <property type="match status" value="1"/>
</dbReference>
<keyword evidence="7 16" id="KW-0479">Metal-binding</keyword>
<keyword evidence="10 19" id="KW-1133">Transmembrane helix</keyword>
<evidence type="ECO:0000256" key="4">
    <source>
        <dbReference type="ARBA" id="ARBA00022617"/>
    </source>
</evidence>
<dbReference type="Pfam" id="PF00116">
    <property type="entry name" value="COX2"/>
    <property type="match status" value="1"/>
</dbReference>
<accession>A0A5R8MLZ8</accession>
<evidence type="ECO:0000256" key="9">
    <source>
        <dbReference type="ARBA" id="ARBA00022982"/>
    </source>
</evidence>
<feature type="domain" description="Cytochrome oxidase subunit II transmembrane region profile" evidence="21">
    <location>
        <begin position="20"/>
        <end position="115"/>
    </location>
</feature>
<evidence type="ECO:0000256" key="11">
    <source>
        <dbReference type="ARBA" id="ARBA00023004"/>
    </source>
</evidence>
<keyword evidence="23" id="KW-0560">Oxidoreductase</keyword>
<keyword evidence="3 17" id="KW-0813">Transport</keyword>
<evidence type="ECO:0000256" key="5">
    <source>
        <dbReference type="ARBA" id="ARBA00022660"/>
    </source>
</evidence>
<evidence type="ECO:0000259" key="22">
    <source>
        <dbReference type="PROSITE" id="PS51007"/>
    </source>
</evidence>
<evidence type="ECO:0000256" key="14">
    <source>
        <dbReference type="ARBA" id="ARBA00024688"/>
    </source>
</evidence>
<evidence type="ECO:0000256" key="3">
    <source>
        <dbReference type="ARBA" id="ARBA00022448"/>
    </source>
</evidence>